<sequence>MRLNGQLYVCFVVLCLFPMAQTLEDEKAMEIREKCPKAAEPILEVVYFTKEVYALQSKNFDLFAALCMFERIHSEGHPTFEEFDWKCVKQFTLPKGQKWSNLIKRSKEIYDCIEFFQDLLKEETKDFYEHLLPVKEIDEEMGQLIKAFQNEKLKFNYENLALYIREHLGENTLELSRDHGQIQGNAKNGSQEEGTKVVEQPKTDLKKIKKEEKDSKKEEKNKADNDNVEQKETGKEKAGQEETGTEKAGQEETDAEKEGKNETDKVEQEETDTEKI</sequence>
<feature type="chain" id="PRO_5002150864" evidence="2">
    <location>
        <begin position="23"/>
        <end position="276"/>
    </location>
</feature>
<feature type="compositionally biased region" description="Basic and acidic residues" evidence="1">
    <location>
        <begin position="193"/>
        <end position="276"/>
    </location>
</feature>
<name>A0A0C2J5P4_THEKT</name>
<evidence type="ECO:0000313" key="4">
    <source>
        <dbReference type="Proteomes" id="UP000031668"/>
    </source>
</evidence>
<gene>
    <name evidence="3" type="ORF">RF11_03901</name>
</gene>
<dbReference type="Proteomes" id="UP000031668">
    <property type="component" value="Unassembled WGS sequence"/>
</dbReference>
<reference evidence="3 4" key="1">
    <citation type="journal article" date="2014" name="Genome Biol. Evol.">
        <title>The genome of the myxosporean Thelohanellus kitauei shows adaptations to nutrient acquisition within its fish host.</title>
        <authorList>
            <person name="Yang Y."/>
            <person name="Xiong J."/>
            <person name="Zhou Z."/>
            <person name="Huo F."/>
            <person name="Miao W."/>
            <person name="Ran C."/>
            <person name="Liu Y."/>
            <person name="Zhang J."/>
            <person name="Feng J."/>
            <person name="Wang M."/>
            <person name="Wang M."/>
            <person name="Wang L."/>
            <person name="Yao B."/>
        </authorList>
    </citation>
    <scope>NUCLEOTIDE SEQUENCE [LARGE SCALE GENOMIC DNA]</scope>
    <source>
        <strain evidence="3">Wuqing</strain>
    </source>
</reference>
<comment type="caution">
    <text evidence="3">The sequence shown here is derived from an EMBL/GenBank/DDBJ whole genome shotgun (WGS) entry which is preliminary data.</text>
</comment>
<dbReference type="EMBL" id="JWZT01004259">
    <property type="protein sequence ID" value="KII64493.1"/>
    <property type="molecule type" value="Genomic_DNA"/>
</dbReference>
<evidence type="ECO:0000313" key="3">
    <source>
        <dbReference type="EMBL" id="KII64493.1"/>
    </source>
</evidence>
<evidence type="ECO:0000256" key="1">
    <source>
        <dbReference type="SAM" id="MobiDB-lite"/>
    </source>
</evidence>
<accession>A0A0C2J5P4</accession>
<keyword evidence="4" id="KW-1185">Reference proteome</keyword>
<feature type="compositionally biased region" description="Polar residues" evidence="1">
    <location>
        <begin position="182"/>
        <end position="192"/>
    </location>
</feature>
<keyword evidence="2" id="KW-0732">Signal</keyword>
<protein>
    <submittedName>
        <fullName evidence="3">Uncharacterized protein</fullName>
    </submittedName>
</protein>
<feature type="region of interest" description="Disordered" evidence="1">
    <location>
        <begin position="181"/>
        <end position="276"/>
    </location>
</feature>
<dbReference type="AlphaFoldDB" id="A0A0C2J5P4"/>
<feature type="signal peptide" evidence="2">
    <location>
        <begin position="1"/>
        <end position="22"/>
    </location>
</feature>
<organism evidence="3 4">
    <name type="scientific">Thelohanellus kitauei</name>
    <name type="common">Myxosporean</name>
    <dbReference type="NCBI Taxonomy" id="669202"/>
    <lineage>
        <taxon>Eukaryota</taxon>
        <taxon>Metazoa</taxon>
        <taxon>Cnidaria</taxon>
        <taxon>Myxozoa</taxon>
        <taxon>Myxosporea</taxon>
        <taxon>Bivalvulida</taxon>
        <taxon>Platysporina</taxon>
        <taxon>Myxobolidae</taxon>
        <taxon>Thelohanellus</taxon>
    </lineage>
</organism>
<proteinExistence type="predicted"/>
<evidence type="ECO:0000256" key="2">
    <source>
        <dbReference type="SAM" id="SignalP"/>
    </source>
</evidence>